<reference evidence="2 3" key="1">
    <citation type="submission" date="2019-12" db="EMBL/GenBank/DDBJ databases">
        <authorList>
            <person name="Xu J."/>
        </authorList>
    </citation>
    <scope>NUCLEOTIDE SEQUENCE [LARGE SCALE GENOMIC DNA]</scope>
    <source>
        <strain evidence="2 3">HX-5-24</strain>
    </source>
</reference>
<evidence type="ECO:0000259" key="1">
    <source>
        <dbReference type="Pfam" id="PF26642"/>
    </source>
</evidence>
<protein>
    <recommendedName>
        <fullName evidence="1">XAC0095-like domain-containing protein</fullName>
    </recommendedName>
</protein>
<comment type="caution">
    <text evidence="2">The sequence shown here is derived from an EMBL/GenBank/DDBJ whole genome shotgun (WGS) entry which is preliminary data.</text>
</comment>
<dbReference type="EMBL" id="WOXT01000002">
    <property type="protein sequence ID" value="MUV14572.1"/>
    <property type="molecule type" value="Genomic_DNA"/>
</dbReference>
<name>A0A7C9HMK5_9GAMM</name>
<evidence type="ECO:0000313" key="3">
    <source>
        <dbReference type="Proteomes" id="UP000479692"/>
    </source>
</evidence>
<sequence>MSKVDDTRPAPTVYTIPEQAHIALVEMAYFLRMMAHLTEPGSKASDYEAKLRPTALSWCFSSLSKEIDTILGATYCAEEPAKASRSAKARKRLSTIAARIGQSQMPMRQKRAL</sequence>
<organism evidence="2 3">
    <name type="scientific">Noviluteimonas gilva</name>
    <dbReference type="NCBI Taxonomy" id="2682097"/>
    <lineage>
        <taxon>Bacteria</taxon>
        <taxon>Pseudomonadati</taxon>
        <taxon>Pseudomonadota</taxon>
        <taxon>Gammaproteobacteria</taxon>
        <taxon>Lysobacterales</taxon>
        <taxon>Lysobacteraceae</taxon>
        <taxon>Noviluteimonas</taxon>
    </lineage>
</organism>
<dbReference type="Pfam" id="PF26642">
    <property type="entry name" value="XAC0095_dom"/>
    <property type="match status" value="1"/>
</dbReference>
<accession>A0A7C9HMK5</accession>
<dbReference type="RefSeq" id="WP_156641867.1">
    <property type="nucleotide sequence ID" value="NZ_WOXT01000002.1"/>
</dbReference>
<evidence type="ECO:0000313" key="2">
    <source>
        <dbReference type="EMBL" id="MUV14572.1"/>
    </source>
</evidence>
<dbReference type="InterPro" id="IPR058099">
    <property type="entry name" value="T3SS_XAC0095_dom"/>
</dbReference>
<feature type="domain" description="XAC0095-like" evidence="1">
    <location>
        <begin position="13"/>
        <end position="73"/>
    </location>
</feature>
<keyword evidence="3" id="KW-1185">Reference proteome</keyword>
<proteinExistence type="predicted"/>
<dbReference type="NCBIfam" id="NF047335">
    <property type="entry name" value="T3SS_XAC0095"/>
    <property type="match status" value="1"/>
</dbReference>
<dbReference type="AlphaFoldDB" id="A0A7C9HMK5"/>
<dbReference type="Proteomes" id="UP000479692">
    <property type="component" value="Unassembled WGS sequence"/>
</dbReference>
<gene>
    <name evidence="2" type="ORF">GN331_10175</name>
</gene>